<name>A0A3D8RGC7_9HELO</name>
<dbReference type="SUPFAM" id="SSF47095">
    <property type="entry name" value="HMG-box"/>
    <property type="match status" value="1"/>
</dbReference>
<accession>A0A3D8RGC7</accession>
<dbReference type="InterPro" id="IPR009071">
    <property type="entry name" value="HMG_box_dom"/>
</dbReference>
<keyword evidence="6" id="KW-1185">Reference proteome</keyword>
<feature type="compositionally biased region" description="Basic residues" evidence="3">
    <location>
        <begin position="320"/>
        <end position="333"/>
    </location>
</feature>
<dbReference type="PROSITE" id="PS50118">
    <property type="entry name" value="HMG_BOX_2"/>
    <property type="match status" value="1"/>
</dbReference>
<dbReference type="EMBL" id="PDLM01000007">
    <property type="protein sequence ID" value="RDW73016.1"/>
    <property type="molecule type" value="Genomic_DNA"/>
</dbReference>
<dbReference type="GO" id="GO:0005634">
    <property type="term" value="C:nucleus"/>
    <property type="evidence" value="ECO:0007669"/>
    <property type="project" value="UniProtKB-UniRule"/>
</dbReference>
<dbReference type="Gene3D" id="1.10.30.10">
    <property type="entry name" value="High mobility group box domain"/>
    <property type="match status" value="1"/>
</dbReference>
<feature type="domain" description="HMG box" evidence="4">
    <location>
        <begin position="119"/>
        <end position="188"/>
    </location>
</feature>
<evidence type="ECO:0000256" key="1">
    <source>
        <dbReference type="ARBA" id="ARBA00023125"/>
    </source>
</evidence>
<proteinExistence type="predicted"/>
<dbReference type="OrthoDB" id="5550281at2759"/>
<keyword evidence="1 2" id="KW-0238">DNA-binding</keyword>
<dbReference type="GO" id="GO:0003677">
    <property type="term" value="F:DNA binding"/>
    <property type="evidence" value="ECO:0007669"/>
    <property type="project" value="UniProtKB-UniRule"/>
</dbReference>
<comment type="caution">
    <text evidence="5">The sequence shown here is derived from an EMBL/GenBank/DDBJ whole genome shotgun (WGS) entry which is preliminary data.</text>
</comment>
<organism evidence="5 6">
    <name type="scientific">Coleophoma cylindrospora</name>
    <dbReference type="NCBI Taxonomy" id="1849047"/>
    <lineage>
        <taxon>Eukaryota</taxon>
        <taxon>Fungi</taxon>
        <taxon>Dikarya</taxon>
        <taxon>Ascomycota</taxon>
        <taxon>Pezizomycotina</taxon>
        <taxon>Leotiomycetes</taxon>
        <taxon>Helotiales</taxon>
        <taxon>Dermateaceae</taxon>
        <taxon>Coleophoma</taxon>
    </lineage>
</organism>
<keyword evidence="2" id="KW-0539">Nucleus</keyword>
<evidence type="ECO:0000259" key="4">
    <source>
        <dbReference type="PROSITE" id="PS50118"/>
    </source>
</evidence>
<evidence type="ECO:0000256" key="3">
    <source>
        <dbReference type="SAM" id="MobiDB-lite"/>
    </source>
</evidence>
<reference evidence="5 6" key="1">
    <citation type="journal article" date="2018" name="IMA Fungus">
        <title>IMA Genome-F 9: Draft genome sequence of Annulohypoxylon stygium, Aspergillus mulundensis, Berkeleyomyces basicola (syn. Thielaviopsis basicola), Ceratocystis smalleyi, two Cercospora beticola strains, Coleophoma cylindrospora, Fusarium fracticaudum, Phialophora cf. hyalina, and Morchella septimelata.</title>
        <authorList>
            <person name="Wingfield B.D."/>
            <person name="Bills G.F."/>
            <person name="Dong Y."/>
            <person name="Huang W."/>
            <person name="Nel W.J."/>
            <person name="Swalarsk-Parry B.S."/>
            <person name="Vaghefi N."/>
            <person name="Wilken P.M."/>
            <person name="An Z."/>
            <person name="de Beer Z.W."/>
            <person name="De Vos L."/>
            <person name="Chen L."/>
            <person name="Duong T.A."/>
            <person name="Gao Y."/>
            <person name="Hammerbacher A."/>
            <person name="Kikkert J.R."/>
            <person name="Li Y."/>
            <person name="Li H."/>
            <person name="Li K."/>
            <person name="Li Q."/>
            <person name="Liu X."/>
            <person name="Ma X."/>
            <person name="Naidoo K."/>
            <person name="Pethybridge S.J."/>
            <person name="Sun J."/>
            <person name="Steenkamp E.T."/>
            <person name="van der Nest M.A."/>
            <person name="van Wyk S."/>
            <person name="Wingfield M.J."/>
            <person name="Xiong C."/>
            <person name="Yue Q."/>
            <person name="Zhang X."/>
        </authorList>
    </citation>
    <scope>NUCLEOTIDE SEQUENCE [LARGE SCALE GENOMIC DNA]</scope>
    <source>
        <strain evidence="5 6">BP6252</strain>
    </source>
</reference>
<dbReference type="PANTHER" id="PTHR48112:SF5">
    <property type="entry name" value="BOX PROTEIN, PUTATIVE (AFU_ORTHOLOGUE AFUA_1G04550)-RELATED"/>
    <property type="match status" value="1"/>
</dbReference>
<dbReference type="InterPro" id="IPR050342">
    <property type="entry name" value="HMGB"/>
</dbReference>
<feature type="region of interest" description="Disordered" evidence="3">
    <location>
        <begin position="93"/>
        <end position="123"/>
    </location>
</feature>
<feature type="region of interest" description="Disordered" evidence="3">
    <location>
        <begin position="231"/>
        <end position="333"/>
    </location>
</feature>
<dbReference type="Pfam" id="PF00505">
    <property type="entry name" value="HMG_box"/>
    <property type="match status" value="1"/>
</dbReference>
<dbReference type="AlphaFoldDB" id="A0A3D8RGC7"/>
<dbReference type="InterPro" id="IPR036910">
    <property type="entry name" value="HMG_box_dom_sf"/>
</dbReference>
<dbReference type="Proteomes" id="UP000256645">
    <property type="component" value="Unassembled WGS sequence"/>
</dbReference>
<dbReference type="PANTHER" id="PTHR48112">
    <property type="entry name" value="HIGH MOBILITY GROUP PROTEIN DSP1"/>
    <property type="match status" value="1"/>
</dbReference>
<feature type="DNA-binding region" description="HMG box" evidence="2">
    <location>
        <begin position="119"/>
        <end position="188"/>
    </location>
</feature>
<gene>
    <name evidence="5" type="ORF">BP6252_06923</name>
</gene>
<sequence>MSSTTKKTKKTGEGSTQGATLSIDVDSFVRTRDSVVTGLATLQDAIQTLSTAYIKHTNAVLGEHGAGLDPGVEHALSKLSDNPLLGGIAGLNRAASPAKTDAPEEKKERKKRQHDPNAPKRPLTPFFLYMQTARPIIATDLGADVAKGAVSAEGTRRWKEMAEADKQLWSNAYKDNLRLYNARSHSYKAGNLEAKDMSNEEALVYADDHNIDASTADASAQLLAETPVVVEDEDAEGEVEVPVPEPEPTPKTPKAKGRKGKATKEVEPESAKAVTESAVLPPSAAKPTPDKKRKRTSTAKAAPVESIEKEEAPVETPKEKTKKSRSKKAKNDA</sequence>
<dbReference type="SMART" id="SM00398">
    <property type="entry name" value="HMG"/>
    <property type="match status" value="1"/>
</dbReference>
<feature type="compositionally biased region" description="Basic and acidic residues" evidence="3">
    <location>
        <begin position="306"/>
        <end position="319"/>
    </location>
</feature>
<evidence type="ECO:0000313" key="5">
    <source>
        <dbReference type="EMBL" id="RDW73016.1"/>
    </source>
</evidence>
<evidence type="ECO:0000256" key="2">
    <source>
        <dbReference type="PROSITE-ProRule" id="PRU00267"/>
    </source>
</evidence>
<dbReference type="STRING" id="1849047.A0A3D8RGC7"/>
<evidence type="ECO:0000313" key="6">
    <source>
        <dbReference type="Proteomes" id="UP000256645"/>
    </source>
</evidence>
<protein>
    <recommendedName>
        <fullName evidence="4">HMG box domain-containing protein</fullName>
    </recommendedName>
</protein>